<evidence type="ECO:0000259" key="1">
    <source>
        <dbReference type="PROSITE" id="PS50104"/>
    </source>
</evidence>
<gene>
    <name evidence="2" type="ORF">KI387_008739</name>
</gene>
<accession>A0AA38CPH9</accession>
<proteinExistence type="predicted"/>
<dbReference type="GO" id="GO:0007165">
    <property type="term" value="P:signal transduction"/>
    <property type="evidence" value="ECO:0007669"/>
    <property type="project" value="InterPro"/>
</dbReference>
<protein>
    <recommendedName>
        <fullName evidence="1">TIR domain-containing protein</fullName>
    </recommendedName>
</protein>
<dbReference type="AlphaFoldDB" id="A0AA38CPH9"/>
<feature type="domain" description="TIR" evidence="1">
    <location>
        <begin position="1"/>
        <end position="120"/>
    </location>
</feature>
<evidence type="ECO:0000313" key="3">
    <source>
        <dbReference type="Proteomes" id="UP000824469"/>
    </source>
</evidence>
<name>A0AA38CPH9_TAXCH</name>
<dbReference type="EMBL" id="JAHRHJ020000008">
    <property type="protein sequence ID" value="KAH9304335.1"/>
    <property type="molecule type" value="Genomic_DNA"/>
</dbReference>
<dbReference type="PROSITE" id="PS50104">
    <property type="entry name" value="TIR"/>
    <property type="match status" value="1"/>
</dbReference>
<dbReference type="Proteomes" id="UP000824469">
    <property type="component" value="Unassembled WGS sequence"/>
</dbReference>
<evidence type="ECO:0000313" key="2">
    <source>
        <dbReference type="EMBL" id="KAH9304335.1"/>
    </source>
</evidence>
<dbReference type="InterPro" id="IPR035897">
    <property type="entry name" value="Toll_tir_struct_dom_sf"/>
</dbReference>
<feature type="non-terminal residue" evidence="2">
    <location>
        <position position="1"/>
    </location>
</feature>
<dbReference type="Pfam" id="PF13676">
    <property type="entry name" value="TIR_2"/>
    <property type="match status" value="1"/>
</dbReference>
<organism evidence="2 3">
    <name type="scientific">Taxus chinensis</name>
    <name type="common">Chinese yew</name>
    <name type="synonym">Taxus wallichiana var. chinensis</name>
    <dbReference type="NCBI Taxonomy" id="29808"/>
    <lineage>
        <taxon>Eukaryota</taxon>
        <taxon>Viridiplantae</taxon>
        <taxon>Streptophyta</taxon>
        <taxon>Embryophyta</taxon>
        <taxon>Tracheophyta</taxon>
        <taxon>Spermatophyta</taxon>
        <taxon>Pinopsida</taxon>
        <taxon>Pinidae</taxon>
        <taxon>Conifers II</taxon>
        <taxon>Cupressales</taxon>
        <taxon>Taxaceae</taxon>
        <taxon>Taxus</taxon>
    </lineage>
</organism>
<dbReference type="InterPro" id="IPR000157">
    <property type="entry name" value="TIR_dom"/>
</dbReference>
<dbReference type="InterPro" id="IPR027417">
    <property type="entry name" value="P-loop_NTPase"/>
</dbReference>
<reference evidence="2 3" key="1">
    <citation type="journal article" date="2021" name="Nat. Plants">
        <title>The Taxus genome provides insights into paclitaxel biosynthesis.</title>
        <authorList>
            <person name="Xiong X."/>
            <person name="Gou J."/>
            <person name="Liao Q."/>
            <person name="Li Y."/>
            <person name="Zhou Q."/>
            <person name="Bi G."/>
            <person name="Li C."/>
            <person name="Du R."/>
            <person name="Wang X."/>
            <person name="Sun T."/>
            <person name="Guo L."/>
            <person name="Liang H."/>
            <person name="Lu P."/>
            <person name="Wu Y."/>
            <person name="Zhang Z."/>
            <person name="Ro D.K."/>
            <person name="Shang Y."/>
            <person name="Huang S."/>
            <person name="Yan J."/>
        </authorList>
    </citation>
    <scope>NUCLEOTIDE SEQUENCE [LARGE SCALE GENOMIC DNA]</scope>
    <source>
        <strain evidence="2">Ta-2019</strain>
    </source>
</reference>
<keyword evidence="3" id="KW-1185">Reference proteome</keyword>
<dbReference type="SUPFAM" id="SSF52540">
    <property type="entry name" value="P-loop containing nucleoside triphosphate hydrolases"/>
    <property type="match status" value="1"/>
</dbReference>
<dbReference type="SUPFAM" id="SSF52200">
    <property type="entry name" value="Toll/Interleukin receptor TIR domain"/>
    <property type="match status" value="1"/>
</dbReference>
<dbReference type="Gene3D" id="3.40.50.10140">
    <property type="entry name" value="Toll/interleukin-1 receptor homology (TIR) domain"/>
    <property type="match status" value="1"/>
</dbReference>
<sequence>AQKDFAHRLWAELKAQHTYAFIDIESLPFAESFPKFIFNAITRCEVFVLVLSEEFFSRSIWPMLELQICLQARESGLNPQLKLLPLFFRISTEEVKNEKNKKRWLKKWQQWGATDSRIDLKLLTSALRELKSINGPVFQPGMRELVYIQMIVEILCKMVPPYISADLTYVQGAERISEEMIERINHLPCKETRLALATRILAVYGRRGMGKATLCKIMCNYFRRYCKVCHIQVGAGDIDHLALQKCVLKQLTGASDRLLETITNSYEVIH</sequence>
<comment type="caution">
    <text evidence="2">The sequence shown here is derived from an EMBL/GenBank/DDBJ whole genome shotgun (WGS) entry which is preliminary data.</text>
</comment>